<comment type="caution">
    <text evidence="1">The sequence shown here is derived from an EMBL/GenBank/DDBJ whole genome shotgun (WGS) entry which is preliminary data.</text>
</comment>
<proteinExistence type="predicted"/>
<keyword evidence="2" id="KW-1185">Reference proteome</keyword>
<reference evidence="2" key="1">
    <citation type="journal article" date="2019" name="Int. J. Syst. Evol. Microbiol.">
        <title>The Global Catalogue of Microorganisms (GCM) 10K type strain sequencing project: providing services to taxonomists for standard genome sequencing and annotation.</title>
        <authorList>
            <consortium name="The Broad Institute Genomics Platform"/>
            <consortium name="The Broad Institute Genome Sequencing Center for Infectious Disease"/>
            <person name="Wu L."/>
            <person name="Ma J."/>
        </authorList>
    </citation>
    <scope>NUCLEOTIDE SEQUENCE [LARGE SCALE GENOMIC DNA]</scope>
    <source>
        <strain evidence="2">JCM 17125</strain>
    </source>
</reference>
<sequence length="200" mass="22358">MRARTRGPRSFDAVAVGQREADAWSAYYRHDWVAFMRASVGMVAAGFGMNRLDTVRGAWLVLRANQAWAPYPHNDPGRARELMRRFYALVASTADLPLEPTRAAALEVEWWRVHREHQYDAGAVTTEALVEALVALYAYVYSAEPDLVRPAARWRVEAMDHSDEWVRGGCSLGDPRLSEVRRALVASYAALLDAAVRAGV</sequence>
<evidence type="ECO:0000313" key="1">
    <source>
        <dbReference type="EMBL" id="GAA3722604.1"/>
    </source>
</evidence>
<accession>A0ABP7ERG8</accession>
<dbReference type="EMBL" id="BAABDC010000015">
    <property type="protein sequence ID" value="GAA3722604.1"/>
    <property type="molecule type" value="Genomic_DNA"/>
</dbReference>
<evidence type="ECO:0000313" key="2">
    <source>
        <dbReference type="Proteomes" id="UP001501468"/>
    </source>
</evidence>
<protein>
    <submittedName>
        <fullName evidence="1">Uncharacterized protein</fullName>
    </submittedName>
</protein>
<organism evidence="1 2">
    <name type="scientific">Terrabacter ginsenosidimutans</name>
    <dbReference type="NCBI Taxonomy" id="490575"/>
    <lineage>
        <taxon>Bacteria</taxon>
        <taxon>Bacillati</taxon>
        <taxon>Actinomycetota</taxon>
        <taxon>Actinomycetes</taxon>
        <taxon>Micrococcales</taxon>
        <taxon>Intrasporangiaceae</taxon>
        <taxon>Terrabacter</taxon>
    </lineage>
</organism>
<dbReference type="Proteomes" id="UP001501468">
    <property type="component" value="Unassembled WGS sequence"/>
</dbReference>
<gene>
    <name evidence="1" type="ORF">GCM10022399_43740</name>
</gene>
<dbReference type="RefSeq" id="WP_344952093.1">
    <property type="nucleotide sequence ID" value="NZ_BAABDC010000015.1"/>
</dbReference>
<name>A0ABP7ERG8_9MICO</name>